<reference evidence="1" key="1">
    <citation type="submission" date="2024-12" db="EMBL/GenBank/DDBJ databases">
        <authorList>
            <person name="Wu N."/>
        </authorList>
    </citation>
    <scope>NUCLEOTIDE SEQUENCE</scope>
    <source>
        <strain evidence="1">P15</strain>
    </source>
</reference>
<keyword evidence="2" id="KW-1185">Reference proteome</keyword>
<accession>A0ACC7P4I0</accession>
<gene>
    <name evidence="1" type="ORF">ACI1P1_23065</name>
</gene>
<dbReference type="EMBL" id="JBJURJ010000017">
    <property type="protein sequence ID" value="MFM9331180.1"/>
    <property type="molecule type" value="Genomic_DNA"/>
</dbReference>
<evidence type="ECO:0000313" key="1">
    <source>
        <dbReference type="EMBL" id="MFM9331180.1"/>
    </source>
</evidence>
<comment type="caution">
    <text evidence="1">The sequence shown here is derived from an EMBL/GenBank/DDBJ whole genome shotgun (WGS) entry which is preliminary data.</text>
</comment>
<dbReference type="Proteomes" id="UP001631969">
    <property type="component" value="Unassembled WGS sequence"/>
</dbReference>
<name>A0ACC7P4I0_9BACL</name>
<evidence type="ECO:0000313" key="2">
    <source>
        <dbReference type="Proteomes" id="UP001631969"/>
    </source>
</evidence>
<sequence>MMMIRDAVQGDVPEILEIYNDAVRNLAATFDLEEKSLEERLEWFGHYGGDYPLIVAEVDGRVAGYSSLSKFREKEAYKSTVELSLYIAPDCRGRGLGKALMEEILKLARQNGFHTVISGITAGNEVSVRLHEHFSFDYIGNFREVGKKFGVWQDVLFYQLLLE</sequence>
<proteinExistence type="predicted"/>
<organism evidence="1 2">
    <name type="scientific">Paenibacillus mesotrionivorans</name>
    <dbReference type="NCBI Taxonomy" id="3160968"/>
    <lineage>
        <taxon>Bacteria</taxon>
        <taxon>Bacillati</taxon>
        <taxon>Bacillota</taxon>
        <taxon>Bacilli</taxon>
        <taxon>Bacillales</taxon>
        <taxon>Paenibacillaceae</taxon>
        <taxon>Paenibacillus</taxon>
    </lineage>
</organism>
<protein>
    <submittedName>
        <fullName evidence="1">N-acetyltransferase family protein</fullName>
    </submittedName>
</protein>